<evidence type="ECO:0008006" key="3">
    <source>
        <dbReference type="Google" id="ProtNLM"/>
    </source>
</evidence>
<name>A0A286G7R8_9PROT</name>
<accession>A0A286G7R8</accession>
<dbReference type="Pfam" id="PF10649">
    <property type="entry name" value="DUF2478"/>
    <property type="match status" value="1"/>
</dbReference>
<dbReference type="InterPro" id="IPR018912">
    <property type="entry name" value="DUF2478"/>
</dbReference>
<organism evidence="1 2">
    <name type="scientific">Caenispirillum bisanense</name>
    <dbReference type="NCBI Taxonomy" id="414052"/>
    <lineage>
        <taxon>Bacteria</taxon>
        <taxon>Pseudomonadati</taxon>
        <taxon>Pseudomonadota</taxon>
        <taxon>Alphaproteobacteria</taxon>
        <taxon>Rhodospirillales</taxon>
        <taxon>Novispirillaceae</taxon>
        <taxon>Caenispirillum</taxon>
    </lineage>
</organism>
<dbReference type="RefSeq" id="WP_176525011.1">
    <property type="nucleotide sequence ID" value="NZ_OCNJ01000001.1"/>
</dbReference>
<protein>
    <recommendedName>
        <fullName evidence="3">Nucleoside-triphosphatase THEP1</fullName>
    </recommendedName>
</protein>
<dbReference type="EMBL" id="OCNJ01000001">
    <property type="protein sequence ID" value="SOD91024.1"/>
    <property type="molecule type" value="Genomic_DNA"/>
</dbReference>
<gene>
    <name evidence="1" type="ORF">SAMN05421508_101771</name>
</gene>
<reference evidence="1 2" key="1">
    <citation type="submission" date="2017-09" db="EMBL/GenBank/DDBJ databases">
        <authorList>
            <person name="Ehlers B."/>
            <person name="Leendertz F.H."/>
        </authorList>
    </citation>
    <scope>NUCLEOTIDE SEQUENCE [LARGE SCALE GENOMIC DNA]</scope>
    <source>
        <strain evidence="1 2">USBA 140</strain>
    </source>
</reference>
<proteinExistence type="predicted"/>
<dbReference type="AlphaFoldDB" id="A0A286G7R8"/>
<sequence>MSDDMEVRIGVVVHDRGQDGEDVFADFVRALMARAPFRIGGLYQETVRNPDGPNLMELVDAGSGERFRISQALGSGSASCCLDPSGLADASARLRAVLEEGVDLLIANKFAGAEADGEGLAPEIFRAVSDGVPVLLLVSRRYLDAWMEASGGLGTLIEPTVPAMWAWVDGLGLSAASSVSLEDTSAS</sequence>
<evidence type="ECO:0000313" key="1">
    <source>
        <dbReference type="EMBL" id="SOD91024.1"/>
    </source>
</evidence>
<dbReference type="Proteomes" id="UP000219621">
    <property type="component" value="Unassembled WGS sequence"/>
</dbReference>
<keyword evidence="2" id="KW-1185">Reference proteome</keyword>
<evidence type="ECO:0000313" key="2">
    <source>
        <dbReference type="Proteomes" id="UP000219621"/>
    </source>
</evidence>